<evidence type="ECO:0000313" key="2">
    <source>
        <dbReference type="EMBL" id="ORY76696.1"/>
    </source>
</evidence>
<name>A0A1Y2F000_PROLT</name>
<keyword evidence="3" id="KW-1185">Reference proteome</keyword>
<dbReference type="RefSeq" id="XP_040722776.1">
    <property type="nucleotide sequence ID" value="XM_040866190.1"/>
</dbReference>
<gene>
    <name evidence="2" type="ORF">BCR37DRAFT_162868</name>
</gene>
<dbReference type="EMBL" id="MCFI01000022">
    <property type="protein sequence ID" value="ORY76696.1"/>
    <property type="molecule type" value="Genomic_DNA"/>
</dbReference>
<organism evidence="2 3">
    <name type="scientific">Protomyces lactucae-debilis</name>
    <dbReference type="NCBI Taxonomy" id="2754530"/>
    <lineage>
        <taxon>Eukaryota</taxon>
        <taxon>Fungi</taxon>
        <taxon>Dikarya</taxon>
        <taxon>Ascomycota</taxon>
        <taxon>Taphrinomycotina</taxon>
        <taxon>Taphrinomycetes</taxon>
        <taxon>Taphrinales</taxon>
        <taxon>Protomycetaceae</taxon>
        <taxon>Protomyces</taxon>
    </lineage>
</organism>
<protein>
    <submittedName>
        <fullName evidence="2">Uncharacterized protein</fullName>
    </submittedName>
</protein>
<dbReference type="Proteomes" id="UP000193685">
    <property type="component" value="Unassembled WGS sequence"/>
</dbReference>
<dbReference type="AlphaFoldDB" id="A0A1Y2F000"/>
<feature type="region of interest" description="Disordered" evidence="1">
    <location>
        <begin position="31"/>
        <end position="67"/>
    </location>
</feature>
<evidence type="ECO:0000256" key="1">
    <source>
        <dbReference type="SAM" id="MobiDB-lite"/>
    </source>
</evidence>
<sequence length="666" mass="74945">MAGAPSSSEGATPKRSYTHSDYVCEKCRKAHRRCKHDPSADPTFDPSKIRKRQRRKAPNALCQSPGATAAPEALNGIAYTALIDTHSRASMSPLSTSGAGGAQMTDQELLSRIRPIFPQNKPMQQQLTDFGVDLLSACPPLRAAAVAYCMGSHNKPFVRAEVESHTQTAIRQSSAYAGAEGVFTDYLLAYNTFALSGAFTAYFSHTARTRTRLLSCKDARLSYLFVSDRHIVEGTLVQHAEDIKPFLTRYPESRFEAWQSGNLADLLSLVLDACNLLTVPPSITVKDVLHHLFSFMVTRPARSDEAFSNLMCESVFLLCMSKRNNVPTSWRDSLIVHTKEVEHGFDSMTFPRRVLKLIGHDLESSMRLDDAKMHQMRAFVFGDSKLTALIEATACDHPLIDRWWREVNWVLIKTEPALLAAAYSLRLLHLHWPQRRQEAFDYAFTSKQQAILDPKAKLLFHLLHWLITVASGAGIEAWRHHFDCNVDAYVSLVSNLDQQPDSFRQYLMHASPVMTCARRDLDHFPLFREDFESIFPEVNFIEAAISFGIGEVLSYVLHTTRLFFNVTGDYRASLALHEIFLIGPQLRVLVNRTQPQGLFRITTLEAGFALNCHMAYPGRAGPELRESLAGKLIETERVCQRTLHFIRFVLSALDGAIYQPMTALYS</sequence>
<reference evidence="2 3" key="1">
    <citation type="submission" date="2016-07" db="EMBL/GenBank/DDBJ databases">
        <title>Pervasive Adenine N6-methylation of Active Genes in Fungi.</title>
        <authorList>
            <consortium name="DOE Joint Genome Institute"/>
            <person name="Mondo S.J."/>
            <person name="Dannebaum R.O."/>
            <person name="Kuo R.C."/>
            <person name="Labutti K."/>
            <person name="Haridas S."/>
            <person name="Kuo A."/>
            <person name="Salamov A."/>
            <person name="Ahrendt S.R."/>
            <person name="Lipzen A."/>
            <person name="Sullivan W."/>
            <person name="Andreopoulos W.B."/>
            <person name="Clum A."/>
            <person name="Lindquist E."/>
            <person name="Daum C."/>
            <person name="Ramamoorthy G.K."/>
            <person name="Gryganskyi A."/>
            <person name="Culley D."/>
            <person name="Magnuson J.K."/>
            <person name="James T.Y."/>
            <person name="O'Malley M.A."/>
            <person name="Stajich J.E."/>
            <person name="Spatafora J.W."/>
            <person name="Visel A."/>
            <person name="Grigoriev I.V."/>
        </authorList>
    </citation>
    <scope>NUCLEOTIDE SEQUENCE [LARGE SCALE GENOMIC DNA]</scope>
    <source>
        <strain evidence="2 3">12-1054</strain>
    </source>
</reference>
<proteinExistence type="predicted"/>
<comment type="caution">
    <text evidence="2">The sequence shown here is derived from an EMBL/GenBank/DDBJ whole genome shotgun (WGS) entry which is preliminary data.</text>
</comment>
<accession>A0A1Y2F000</accession>
<dbReference type="GeneID" id="63782789"/>
<evidence type="ECO:0000313" key="3">
    <source>
        <dbReference type="Proteomes" id="UP000193685"/>
    </source>
</evidence>